<feature type="transmembrane region" description="Helical" evidence="1">
    <location>
        <begin position="151"/>
        <end position="175"/>
    </location>
</feature>
<dbReference type="AlphaFoldDB" id="A0A1M4W504"/>
<reference evidence="2 3" key="1">
    <citation type="submission" date="2016-11" db="EMBL/GenBank/DDBJ databases">
        <authorList>
            <person name="Jaros S."/>
            <person name="Januszkiewicz K."/>
            <person name="Wedrychowicz H."/>
        </authorList>
    </citation>
    <scope>NUCLEOTIDE SEQUENCE [LARGE SCALE GENOMIC DNA]</scope>
    <source>
        <strain evidence="2 3">DSM 2631</strain>
    </source>
</reference>
<feature type="transmembrane region" description="Helical" evidence="1">
    <location>
        <begin position="121"/>
        <end position="139"/>
    </location>
</feature>
<evidence type="ECO:0000313" key="3">
    <source>
        <dbReference type="Proteomes" id="UP000184035"/>
    </source>
</evidence>
<dbReference type="STRING" id="1533.SAMN05443638_11068"/>
<dbReference type="GO" id="GO:0022857">
    <property type="term" value="F:transmembrane transporter activity"/>
    <property type="evidence" value="ECO:0007669"/>
    <property type="project" value="InterPro"/>
</dbReference>
<name>A0A1M4W504_9CLOT</name>
<dbReference type="Gene3D" id="1.10.1760.20">
    <property type="match status" value="1"/>
</dbReference>
<feature type="transmembrane region" description="Helical" evidence="1">
    <location>
        <begin position="88"/>
        <end position="115"/>
    </location>
</feature>
<keyword evidence="1" id="KW-0812">Transmembrane</keyword>
<keyword evidence="1" id="KW-0472">Membrane</keyword>
<gene>
    <name evidence="2" type="ORF">SAMN05443638_11068</name>
</gene>
<sequence length="224" mass="25052">MKKNFILLIGITPLILITLFIKKLGSSTYFAAILTLTVIFTLFMSYLYFEKSDNGTKEIAIIATLSAFAAVARVPFAMIPNVQPTTFIVAISGLVFGPYEGFLVGSSAAFISNIFLGQGPWTPWQMVAWGVIGAISGLIGKGNKRPKTEVFAIICLFYGFLFGAIMNLWHIVGFIKDINKTTILLAYINSFPFDLLHGLGNFFFSIIFYEKFYKILFRFKLRIT</sequence>
<evidence type="ECO:0000256" key="1">
    <source>
        <dbReference type="SAM" id="Phobius"/>
    </source>
</evidence>
<evidence type="ECO:0000313" key="2">
    <source>
        <dbReference type="EMBL" id="SHE76299.1"/>
    </source>
</evidence>
<accession>A0A1M4W504</accession>
<feature type="transmembrane region" description="Helical" evidence="1">
    <location>
        <begin position="195"/>
        <end position="213"/>
    </location>
</feature>
<dbReference type="OrthoDB" id="5198189at2"/>
<keyword evidence="1" id="KW-1133">Transmembrane helix</keyword>
<organism evidence="2 3">
    <name type="scientific">Clostridium fallax</name>
    <dbReference type="NCBI Taxonomy" id="1533"/>
    <lineage>
        <taxon>Bacteria</taxon>
        <taxon>Bacillati</taxon>
        <taxon>Bacillota</taxon>
        <taxon>Clostridia</taxon>
        <taxon>Eubacteriales</taxon>
        <taxon>Clostridiaceae</taxon>
        <taxon>Clostridium</taxon>
    </lineage>
</organism>
<feature type="transmembrane region" description="Helical" evidence="1">
    <location>
        <begin position="59"/>
        <end position="76"/>
    </location>
</feature>
<dbReference type="Pfam" id="PF12822">
    <property type="entry name" value="ECF_trnsprt"/>
    <property type="match status" value="1"/>
</dbReference>
<feature type="transmembrane region" description="Helical" evidence="1">
    <location>
        <begin position="28"/>
        <end position="47"/>
    </location>
</feature>
<proteinExistence type="predicted"/>
<protein>
    <submittedName>
        <fullName evidence="2">Energy-coupling factor transport system substrate-specific component</fullName>
    </submittedName>
</protein>
<feature type="transmembrane region" description="Helical" evidence="1">
    <location>
        <begin position="6"/>
        <end position="21"/>
    </location>
</feature>
<keyword evidence="3" id="KW-1185">Reference proteome</keyword>
<dbReference type="Proteomes" id="UP000184035">
    <property type="component" value="Unassembled WGS sequence"/>
</dbReference>
<dbReference type="InterPro" id="IPR024529">
    <property type="entry name" value="ECF_trnsprt_substrate-spec"/>
</dbReference>
<dbReference type="RefSeq" id="WP_072895337.1">
    <property type="nucleotide sequence ID" value="NZ_FQVM01000010.1"/>
</dbReference>
<dbReference type="EMBL" id="FQVM01000010">
    <property type="protein sequence ID" value="SHE76299.1"/>
    <property type="molecule type" value="Genomic_DNA"/>
</dbReference>